<feature type="transmembrane region" description="Helical" evidence="1">
    <location>
        <begin position="92"/>
        <end position="112"/>
    </location>
</feature>
<protein>
    <recommendedName>
        <fullName evidence="2">DUF6533 domain-containing protein</fullName>
    </recommendedName>
</protein>
<keyword evidence="1" id="KW-0812">Transmembrane</keyword>
<dbReference type="OrthoDB" id="2679643at2759"/>
<feature type="transmembrane region" description="Helical" evidence="1">
    <location>
        <begin position="124"/>
        <end position="145"/>
    </location>
</feature>
<keyword evidence="1" id="KW-0472">Membrane</keyword>
<dbReference type="AlphaFoldDB" id="A0A5C3ME75"/>
<feature type="transmembrane region" description="Helical" evidence="1">
    <location>
        <begin position="240"/>
        <end position="262"/>
    </location>
</feature>
<gene>
    <name evidence="3" type="ORF">BDQ12DRAFT_625122</name>
</gene>
<evidence type="ECO:0000259" key="2">
    <source>
        <dbReference type="Pfam" id="PF20151"/>
    </source>
</evidence>
<dbReference type="InterPro" id="IPR045340">
    <property type="entry name" value="DUF6533"/>
</dbReference>
<feature type="domain" description="DUF6533" evidence="2">
    <location>
        <begin position="25"/>
        <end position="67"/>
    </location>
</feature>
<feature type="transmembrane region" description="Helical" evidence="1">
    <location>
        <begin position="175"/>
        <end position="195"/>
    </location>
</feature>
<evidence type="ECO:0000256" key="1">
    <source>
        <dbReference type="SAM" id="Phobius"/>
    </source>
</evidence>
<name>A0A5C3ME75_9AGAR</name>
<keyword evidence="1" id="KW-1133">Transmembrane helix</keyword>
<reference evidence="3 4" key="1">
    <citation type="journal article" date="2019" name="Nat. Ecol. Evol.">
        <title>Megaphylogeny resolves global patterns of mushroom evolution.</title>
        <authorList>
            <person name="Varga T."/>
            <person name="Krizsan K."/>
            <person name="Foldi C."/>
            <person name="Dima B."/>
            <person name="Sanchez-Garcia M."/>
            <person name="Sanchez-Ramirez S."/>
            <person name="Szollosi G.J."/>
            <person name="Szarkandi J.G."/>
            <person name="Papp V."/>
            <person name="Albert L."/>
            <person name="Andreopoulos W."/>
            <person name="Angelini C."/>
            <person name="Antonin V."/>
            <person name="Barry K.W."/>
            <person name="Bougher N.L."/>
            <person name="Buchanan P."/>
            <person name="Buyck B."/>
            <person name="Bense V."/>
            <person name="Catcheside P."/>
            <person name="Chovatia M."/>
            <person name="Cooper J."/>
            <person name="Damon W."/>
            <person name="Desjardin D."/>
            <person name="Finy P."/>
            <person name="Geml J."/>
            <person name="Haridas S."/>
            <person name="Hughes K."/>
            <person name="Justo A."/>
            <person name="Karasinski D."/>
            <person name="Kautmanova I."/>
            <person name="Kiss B."/>
            <person name="Kocsube S."/>
            <person name="Kotiranta H."/>
            <person name="LaButti K.M."/>
            <person name="Lechner B.E."/>
            <person name="Liimatainen K."/>
            <person name="Lipzen A."/>
            <person name="Lukacs Z."/>
            <person name="Mihaltcheva S."/>
            <person name="Morgado L.N."/>
            <person name="Niskanen T."/>
            <person name="Noordeloos M.E."/>
            <person name="Ohm R.A."/>
            <person name="Ortiz-Santana B."/>
            <person name="Ovrebo C."/>
            <person name="Racz N."/>
            <person name="Riley R."/>
            <person name="Savchenko A."/>
            <person name="Shiryaev A."/>
            <person name="Soop K."/>
            <person name="Spirin V."/>
            <person name="Szebenyi C."/>
            <person name="Tomsovsky M."/>
            <person name="Tulloss R.E."/>
            <person name="Uehling J."/>
            <person name="Grigoriev I.V."/>
            <person name="Vagvolgyi C."/>
            <person name="Papp T."/>
            <person name="Martin F.M."/>
            <person name="Miettinen O."/>
            <person name="Hibbett D.S."/>
            <person name="Nagy L.G."/>
        </authorList>
    </citation>
    <scope>NUCLEOTIDE SEQUENCE [LARGE SCALE GENOMIC DNA]</scope>
    <source>
        <strain evidence="3 4">CBS 166.37</strain>
    </source>
</reference>
<evidence type="ECO:0000313" key="3">
    <source>
        <dbReference type="EMBL" id="TFK42158.1"/>
    </source>
</evidence>
<proteinExistence type="predicted"/>
<dbReference type="Proteomes" id="UP000308652">
    <property type="component" value="Unassembled WGS sequence"/>
</dbReference>
<accession>A0A5C3ME75</accession>
<feature type="transmembrane region" description="Helical" evidence="1">
    <location>
        <begin position="58"/>
        <end position="80"/>
    </location>
</feature>
<evidence type="ECO:0000313" key="4">
    <source>
        <dbReference type="Proteomes" id="UP000308652"/>
    </source>
</evidence>
<dbReference type="EMBL" id="ML213593">
    <property type="protein sequence ID" value="TFK42158.1"/>
    <property type="molecule type" value="Genomic_DNA"/>
</dbReference>
<feature type="transmembrane region" description="Helical" evidence="1">
    <location>
        <begin position="216"/>
        <end position="234"/>
    </location>
</feature>
<dbReference type="Pfam" id="PF20151">
    <property type="entry name" value="DUF6533"/>
    <property type="match status" value="1"/>
</dbReference>
<sequence>MASTDTFSTVLTESSLEGAEVAKVLSIALFGLIIYEYLITLDDEIEYFWRASLSPAGFLFLFNRYMPACIALLIVIAFSLPNPSDAVCQSSTQLTLLLTVAAISVIQGILITKIWYLFSANRSIKIILITAFIVSLGTTLAFLYMSTNEIQVIKVNYFPHLTGCRVSRPPSFWRIYIPSLILHTGLYALTAYWALTSRKCRDRHPLIKRLLQDGGCFYFIVFFSVGFTSIGSFLVDNPYINVPAIYSPIVLSTSSIAVNRLLLGIRSLSEDLGDEIQWLTNEVGTTTEIDSQHLESGVDWVNDNRHSISIYSMESARHSDDTPEVWDHRPVATWV</sequence>
<organism evidence="3 4">
    <name type="scientific">Crucibulum laeve</name>
    <dbReference type="NCBI Taxonomy" id="68775"/>
    <lineage>
        <taxon>Eukaryota</taxon>
        <taxon>Fungi</taxon>
        <taxon>Dikarya</taxon>
        <taxon>Basidiomycota</taxon>
        <taxon>Agaricomycotina</taxon>
        <taxon>Agaricomycetes</taxon>
        <taxon>Agaricomycetidae</taxon>
        <taxon>Agaricales</taxon>
        <taxon>Agaricineae</taxon>
        <taxon>Nidulariaceae</taxon>
        <taxon>Crucibulum</taxon>
    </lineage>
</organism>
<keyword evidence="4" id="KW-1185">Reference proteome</keyword>